<proteinExistence type="predicted"/>
<protein>
    <submittedName>
        <fullName evidence="6">Ribosome-associated protein</fullName>
    </submittedName>
</protein>
<dbReference type="RefSeq" id="WP_092154630.1">
    <property type="nucleotide sequence ID" value="NZ_FNBX01000016.1"/>
</dbReference>
<dbReference type="PIRSF" id="PIRSF016183">
    <property type="entry name" value="UCP016183"/>
    <property type="match status" value="1"/>
</dbReference>
<dbReference type="GO" id="GO:0005829">
    <property type="term" value="C:cytosol"/>
    <property type="evidence" value="ECO:0007669"/>
    <property type="project" value="TreeGrafter"/>
</dbReference>
<evidence type="ECO:0000256" key="3">
    <source>
        <dbReference type="ARBA" id="ARBA00022730"/>
    </source>
</evidence>
<dbReference type="SUPFAM" id="SSF158710">
    <property type="entry name" value="PSPTO4464-like"/>
    <property type="match status" value="1"/>
</dbReference>
<dbReference type="EMBL" id="FNBX01000016">
    <property type="protein sequence ID" value="SDF86221.1"/>
    <property type="molecule type" value="Genomic_DNA"/>
</dbReference>
<keyword evidence="4" id="KW-0694">RNA-binding</keyword>
<keyword evidence="2" id="KW-0690">Ribosome biogenesis</keyword>
<dbReference type="PANTHER" id="PTHR38101">
    <property type="entry name" value="UPF0307 PROTEIN YJGA"/>
    <property type="match status" value="1"/>
</dbReference>
<dbReference type="Gene3D" id="1.10.60.30">
    <property type="entry name" value="PSPTO4464-like domains"/>
    <property type="match status" value="1"/>
</dbReference>
<dbReference type="OrthoDB" id="5293604at2"/>
<reference evidence="7" key="1">
    <citation type="submission" date="2016-10" db="EMBL/GenBank/DDBJ databases">
        <authorList>
            <person name="Varghese N."/>
            <person name="Submissions S."/>
        </authorList>
    </citation>
    <scope>NUCLEOTIDE SEQUENCE [LARGE SCALE GENOMIC DNA]</scope>
    <source>
        <strain evidence="7">KHC7</strain>
    </source>
</reference>
<gene>
    <name evidence="6" type="ORF">SAMN05192586_11633</name>
</gene>
<dbReference type="CDD" id="cd16331">
    <property type="entry name" value="YjgA-like"/>
    <property type="match status" value="1"/>
</dbReference>
<evidence type="ECO:0000313" key="7">
    <source>
        <dbReference type="Proteomes" id="UP000199355"/>
    </source>
</evidence>
<keyword evidence="1" id="KW-0963">Cytoplasm</keyword>
<evidence type="ECO:0000256" key="4">
    <source>
        <dbReference type="ARBA" id="ARBA00022884"/>
    </source>
</evidence>
<sequence>MPRARRHQWSADGQEEAPRPSRSARKRASLALQDLGAELARLPLPEMRALNLPPDLAAALELYARIGDHEGRRRQLQFIGRLMREVDPEPVRAALEARQAKTAAAGAALHLAEQWRHRLLAAPEAELDSLLGALPAGAEATGGDDPAADAAAKARAELRALALEARREKAANAAPHAARALFRALRRRFDMVRDEKIF</sequence>
<dbReference type="NCBIfam" id="NF003593">
    <property type="entry name" value="PRK05255.1-1"/>
    <property type="match status" value="1"/>
</dbReference>
<dbReference type="PANTHER" id="PTHR38101:SF1">
    <property type="entry name" value="UPF0307 PROTEIN YJGA"/>
    <property type="match status" value="1"/>
</dbReference>
<keyword evidence="7" id="KW-1185">Reference proteome</keyword>
<dbReference type="GO" id="GO:0042254">
    <property type="term" value="P:ribosome biogenesis"/>
    <property type="evidence" value="ECO:0007669"/>
    <property type="project" value="UniProtKB-KW"/>
</dbReference>
<dbReference type="AlphaFoldDB" id="A0A1G7PJ06"/>
<evidence type="ECO:0000256" key="2">
    <source>
        <dbReference type="ARBA" id="ARBA00022517"/>
    </source>
</evidence>
<keyword evidence="3" id="KW-0699">rRNA-binding</keyword>
<dbReference type="InterPro" id="IPR023153">
    <property type="entry name" value="DarP_sf"/>
</dbReference>
<dbReference type="Proteomes" id="UP000199355">
    <property type="component" value="Unassembled WGS sequence"/>
</dbReference>
<evidence type="ECO:0000256" key="1">
    <source>
        <dbReference type="ARBA" id="ARBA00022490"/>
    </source>
</evidence>
<name>A0A1G7PJ06_9BACT</name>
<dbReference type="GO" id="GO:0019843">
    <property type="term" value="F:rRNA binding"/>
    <property type="evidence" value="ECO:0007669"/>
    <property type="project" value="UniProtKB-KW"/>
</dbReference>
<evidence type="ECO:0000313" key="6">
    <source>
        <dbReference type="EMBL" id="SDF86221.1"/>
    </source>
</evidence>
<dbReference type="InterPro" id="IPR006839">
    <property type="entry name" value="DarP"/>
</dbReference>
<accession>A0A1G7PJ06</accession>
<evidence type="ECO:0000256" key="5">
    <source>
        <dbReference type="SAM" id="MobiDB-lite"/>
    </source>
</evidence>
<dbReference type="Pfam" id="PF04751">
    <property type="entry name" value="DarP"/>
    <property type="match status" value="1"/>
</dbReference>
<dbReference type="STRING" id="571438.SAMN05192586_11633"/>
<feature type="region of interest" description="Disordered" evidence="5">
    <location>
        <begin position="1"/>
        <end position="27"/>
    </location>
</feature>
<organism evidence="6 7">
    <name type="scientific">Desulfovibrio legallii</name>
    <dbReference type="NCBI Taxonomy" id="571438"/>
    <lineage>
        <taxon>Bacteria</taxon>
        <taxon>Pseudomonadati</taxon>
        <taxon>Thermodesulfobacteriota</taxon>
        <taxon>Desulfovibrionia</taxon>
        <taxon>Desulfovibrionales</taxon>
        <taxon>Desulfovibrionaceae</taxon>
        <taxon>Desulfovibrio</taxon>
    </lineage>
</organism>